<proteinExistence type="predicted"/>
<dbReference type="Proteomes" id="UP001497680">
    <property type="component" value="Unassembled WGS sequence"/>
</dbReference>
<dbReference type="EMBL" id="MU394289">
    <property type="protein sequence ID" value="KAI6090803.1"/>
    <property type="molecule type" value="Genomic_DNA"/>
</dbReference>
<reference evidence="1 2" key="1">
    <citation type="journal article" date="2022" name="New Phytol.">
        <title>Ecological generalism drives hyperdiversity of secondary metabolite gene clusters in xylarialean endophytes.</title>
        <authorList>
            <person name="Franco M.E.E."/>
            <person name="Wisecaver J.H."/>
            <person name="Arnold A.E."/>
            <person name="Ju Y.M."/>
            <person name="Slot J.C."/>
            <person name="Ahrendt S."/>
            <person name="Moore L.P."/>
            <person name="Eastman K.E."/>
            <person name="Scott K."/>
            <person name="Konkel Z."/>
            <person name="Mondo S.J."/>
            <person name="Kuo A."/>
            <person name="Hayes R.D."/>
            <person name="Haridas S."/>
            <person name="Andreopoulos B."/>
            <person name="Riley R."/>
            <person name="LaButti K."/>
            <person name="Pangilinan J."/>
            <person name="Lipzen A."/>
            <person name="Amirebrahimi M."/>
            <person name="Yan J."/>
            <person name="Adam C."/>
            <person name="Keymanesh K."/>
            <person name="Ng V."/>
            <person name="Louie K."/>
            <person name="Northen T."/>
            <person name="Drula E."/>
            <person name="Henrissat B."/>
            <person name="Hsieh H.M."/>
            <person name="Youens-Clark K."/>
            <person name="Lutzoni F."/>
            <person name="Miadlikowska J."/>
            <person name="Eastwood D.C."/>
            <person name="Hamelin R.C."/>
            <person name="Grigoriev I.V."/>
            <person name="U'Ren J.M."/>
        </authorList>
    </citation>
    <scope>NUCLEOTIDE SEQUENCE [LARGE SCALE GENOMIC DNA]</scope>
    <source>
        <strain evidence="1 2">ER1909</strain>
    </source>
</reference>
<evidence type="ECO:0000313" key="2">
    <source>
        <dbReference type="Proteomes" id="UP001497680"/>
    </source>
</evidence>
<gene>
    <name evidence="1" type="ORF">F4821DRAFT_10805</name>
</gene>
<accession>A0ACC0DE05</accession>
<protein>
    <submittedName>
        <fullName evidence="1">NADPH-dependent FMN reductase family protein</fullName>
    </submittedName>
</protein>
<sequence length="209" mass="22125">MASKSVALITMSTRGTRVGPSVAEFVKNIIEQPLASDGITISSVDVAKFNLPVYNESVAPAMVPEKAQFQYAHSKAWSAEIAQHDGYVLVVPEYNYGVAGGAKNAIDYLLNEWKGKPAGVVSYGVKGGTTASEQVKGSLTGMGLRVAETRPNLPFAGQPDVFAAIGGGRIGEDTRKSWEGQHTESVKQLAEDLKALLLQPNIEASAAHP</sequence>
<keyword evidence="2" id="KW-1185">Reference proteome</keyword>
<comment type="caution">
    <text evidence="1">The sequence shown here is derived from an EMBL/GenBank/DDBJ whole genome shotgun (WGS) entry which is preliminary data.</text>
</comment>
<name>A0ACC0DE05_9PEZI</name>
<evidence type="ECO:0000313" key="1">
    <source>
        <dbReference type="EMBL" id="KAI6090803.1"/>
    </source>
</evidence>
<organism evidence="1 2">
    <name type="scientific">Hypoxylon rubiginosum</name>
    <dbReference type="NCBI Taxonomy" id="110542"/>
    <lineage>
        <taxon>Eukaryota</taxon>
        <taxon>Fungi</taxon>
        <taxon>Dikarya</taxon>
        <taxon>Ascomycota</taxon>
        <taxon>Pezizomycotina</taxon>
        <taxon>Sordariomycetes</taxon>
        <taxon>Xylariomycetidae</taxon>
        <taxon>Xylariales</taxon>
        <taxon>Hypoxylaceae</taxon>
        <taxon>Hypoxylon</taxon>
    </lineage>
</organism>